<evidence type="ECO:0000256" key="5">
    <source>
        <dbReference type="ARBA" id="ARBA00023274"/>
    </source>
</evidence>
<evidence type="ECO:0000313" key="10">
    <source>
        <dbReference type="EMBL" id="MYH60885.1"/>
    </source>
</evidence>
<dbReference type="GO" id="GO:0006412">
    <property type="term" value="P:translation"/>
    <property type="evidence" value="ECO:0007669"/>
    <property type="project" value="InterPro"/>
</dbReference>
<dbReference type="GO" id="GO:0003735">
    <property type="term" value="F:structural constituent of ribosome"/>
    <property type="evidence" value="ECO:0007669"/>
    <property type="project" value="InterPro"/>
</dbReference>
<sequence length="118" mass="13672">MARSRPKVYAHRRHKKVLKFTKGQFGSRSKLFKRANEAMIRSLAFAYRDRRTRKRDFRRLWITRINAAARINGINYSHLIYGLKKADVQVDRKVLADIAANDAEGFSALAELAKSHVN</sequence>
<dbReference type="GO" id="GO:0005840">
    <property type="term" value="C:ribosome"/>
    <property type="evidence" value="ECO:0007669"/>
    <property type="project" value="UniProtKB-KW"/>
</dbReference>
<name>A0A6B1G0W6_9CHLR</name>
<keyword evidence="4 8" id="KW-0689">Ribosomal protein</keyword>
<comment type="similarity">
    <text evidence="1 8 9">Belongs to the bacterial ribosomal protein bL20 family.</text>
</comment>
<dbReference type="Pfam" id="PF00453">
    <property type="entry name" value="Ribosomal_L20"/>
    <property type="match status" value="1"/>
</dbReference>
<gene>
    <name evidence="8 10" type="primary">rplT</name>
    <name evidence="10" type="ORF">F4148_03675</name>
</gene>
<dbReference type="InterPro" id="IPR005813">
    <property type="entry name" value="Ribosomal_bL20"/>
</dbReference>
<dbReference type="SUPFAM" id="SSF74731">
    <property type="entry name" value="Ribosomal protein L20"/>
    <property type="match status" value="1"/>
</dbReference>
<evidence type="ECO:0000256" key="8">
    <source>
        <dbReference type="HAMAP-Rule" id="MF_00382"/>
    </source>
</evidence>
<keyword evidence="2 8" id="KW-0699">rRNA-binding</keyword>
<reference evidence="10" key="1">
    <citation type="submission" date="2019-09" db="EMBL/GenBank/DDBJ databases">
        <title>Characterisation of the sponge microbiome using genome-centric metagenomics.</title>
        <authorList>
            <person name="Engelberts J.P."/>
            <person name="Robbins S.J."/>
            <person name="De Goeij J.M."/>
            <person name="Aranda M."/>
            <person name="Bell S.C."/>
            <person name="Webster N.S."/>
        </authorList>
    </citation>
    <scope>NUCLEOTIDE SEQUENCE</scope>
    <source>
        <strain evidence="10">SB0675_bin_29</strain>
    </source>
</reference>
<keyword evidence="3 8" id="KW-0694">RNA-binding</keyword>
<evidence type="ECO:0000256" key="2">
    <source>
        <dbReference type="ARBA" id="ARBA00022730"/>
    </source>
</evidence>
<evidence type="ECO:0000256" key="9">
    <source>
        <dbReference type="RuleBase" id="RU000560"/>
    </source>
</evidence>
<dbReference type="GO" id="GO:1990904">
    <property type="term" value="C:ribonucleoprotein complex"/>
    <property type="evidence" value="ECO:0007669"/>
    <property type="project" value="UniProtKB-KW"/>
</dbReference>
<keyword evidence="5 8" id="KW-0687">Ribonucleoprotein</keyword>
<comment type="caution">
    <text evidence="10">The sequence shown here is derived from an EMBL/GenBank/DDBJ whole genome shotgun (WGS) entry which is preliminary data.</text>
</comment>
<dbReference type="AlphaFoldDB" id="A0A6B1G0W6"/>
<dbReference type="InterPro" id="IPR035566">
    <property type="entry name" value="Ribosomal_protein_bL20_C"/>
</dbReference>
<dbReference type="CDD" id="cd07026">
    <property type="entry name" value="Ribosomal_L20"/>
    <property type="match status" value="1"/>
</dbReference>
<evidence type="ECO:0000256" key="6">
    <source>
        <dbReference type="ARBA" id="ARBA00024775"/>
    </source>
</evidence>
<evidence type="ECO:0000256" key="3">
    <source>
        <dbReference type="ARBA" id="ARBA00022884"/>
    </source>
</evidence>
<organism evidence="10">
    <name type="scientific">Caldilineaceae bacterium SB0675_bin_29</name>
    <dbReference type="NCBI Taxonomy" id="2605266"/>
    <lineage>
        <taxon>Bacteria</taxon>
        <taxon>Bacillati</taxon>
        <taxon>Chloroflexota</taxon>
        <taxon>Caldilineae</taxon>
        <taxon>Caldilineales</taxon>
        <taxon>Caldilineaceae</taxon>
    </lineage>
</organism>
<comment type="function">
    <text evidence="6 8 9">Binds directly to 23S ribosomal RNA and is necessary for the in vitro assembly process of the 50S ribosomal subunit. It is not involved in the protein synthesizing functions of that subunit.</text>
</comment>
<evidence type="ECO:0000256" key="4">
    <source>
        <dbReference type="ARBA" id="ARBA00022980"/>
    </source>
</evidence>
<dbReference type="FunFam" id="1.10.1900.20:FF:000001">
    <property type="entry name" value="50S ribosomal protein L20"/>
    <property type="match status" value="1"/>
</dbReference>
<protein>
    <recommendedName>
        <fullName evidence="7 8">Large ribosomal subunit protein bL20</fullName>
    </recommendedName>
</protein>
<dbReference type="GO" id="GO:0000027">
    <property type="term" value="P:ribosomal large subunit assembly"/>
    <property type="evidence" value="ECO:0007669"/>
    <property type="project" value="UniProtKB-UniRule"/>
</dbReference>
<dbReference type="PROSITE" id="PS00937">
    <property type="entry name" value="RIBOSOMAL_L20"/>
    <property type="match status" value="1"/>
</dbReference>
<dbReference type="HAMAP" id="MF_00382">
    <property type="entry name" value="Ribosomal_bL20"/>
    <property type="match status" value="1"/>
</dbReference>
<dbReference type="Gene3D" id="1.10.1900.20">
    <property type="entry name" value="Ribosomal protein L20"/>
    <property type="match status" value="1"/>
</dbReference>
<dbReference type="GO" id="GO:0019843">
    <property type="term" value="F:rRNA binding"/>
    <property type="evidence" value="ECO:0007669"/>
    <property type="project" value="UniProtKB-UniRule"/>
</dbReference>
<dbReference type="PANTHER" id="PTHR10986">
    <property type="entry name" value="39S RIBOSOMAL PROTEIN L20"/>
    <property type="match status" value="1"/>
</dbReference>
<dbReference type="InterPro" id="IPR049946">
    <property type="entry name" value="RIBOSOMAL_L20_CS"/>
</dbReference>
<proteinExistence type="inferred from homology"/>
<accession>A0A6B1G0W6</accession>
<evidence type="ECO:0000256" key="1">
    <source>
        <dbReference type="ARBA" id="ARBA00007698"/>
    </source>
</evidence>
<evidence type="ECO:0000256" key="7">
    <source>
        <dbReference type="ARBA" id="ARBA00035172"/>
    </source>
</evidence>
<dbReference type="NCBIfam" id="TIGR01032">
    <property type="entry name" value="rplT_bact"/>
    <property type="match status" value="1"/>
</dbReference>
<dbReference type="Gene3D" id="6.10.160.10">
    <property type="match status" value="1"/>
</dbReference>
<dbReference type="PRINTS" id="PR00062">
    <property type="entry name" value="RIBOSOMALL20"/>
</dbReference>
<dbReference type="EMBL" id="VYDA01000136">
    <property type="protein sequence ID" value="MYH60885.1"/>
    <property type="molecule type" value="Genomic_DNA"/>
</dbReference>